<dbReference type="InterPro" id="IPR044929">
    <property type="entry name" value="DNA/RNA_non-sp_Endonuclease_sf"/>
</dbReference>
<dbReference type="Gene3D" id="3.40.570.10">
    <property type="entry name" value="Extracellular Endonuclease, subunit A"/>
    <property type="match status" value="1"/>
</dbReference>
<proteinExistence type="predicted"/>
<evidence type="ECO:0000256" key="2">
    <source>
        <dbReference type="SAM" id="SignalP"/>
    </source>
</evidence>
<evidence type="ECO:0000313" key="5">
    <source>
        <dbReference type="EMBL" id="KAJ8268784.1"/>
    </source>
</evidence>
<dbReference type="AlphaFoldDB" id="A0A9Q1DFE5"/>
<dbReference type="SUPFAM" id="SSF54060">
    <property type="entry name" value="His-Me finger endonucleases"/>
    <property type="match status" value="1"/>
</dbReference>
<dbReference type="InterPro" id="IPR001604">
    <property type="entry name" value="Endo_G_ENPP1-like_dom"/>
</dbReference>
<feature type="domain" description="ENPP1-3/EXOG-like endonuclease/phosphodiesterase" evidence="3">
    <location>
        <begin position="35"/>
        <end position="254"/>
    </location>
</feature>
<dbReference type="GO" id="GO:0046872">
    <property type="term" value="F:metal ion binding"/>
    <property type="evidence" value="ECO:0007669"/>
    <property type="project" value="InterPro"/>
</dbReference>
<keyword evidence="2" id="KW-0732">Signal</keyword>
<evidence type="ECO:0000256" key="1">
    <source>
        <dbReference type="SAM" id="MobiDB-lite"/>
    </source>
</evidence>
<evidence type="ECO:0000259" key="3">
    <source>
        <dbReference type="SMART" id="SM00477"/>
    </source>
</evidence>
<dbReference type="InterPro" id="IPR020821">
    <property type="entry name" value="ENPP1-3/EXOG-like_nuc-like"/>
</dbReference>
<dbReference type="GO" id="GO:0016787">
    <property type="term" value="F:hydrolase activity"/>
    <property type="evidence" value="ECO:0007669"/>
    <property type="project" value="InterPro"/>
</dbReference>
<dbReference type="Pfam" id="PF01223">
    <property type="entry name" value="Endonuclease_NS"/>
    <property type="match status" value="1"/>
</dbReference>
<dbReference type="InterPro" id="IPR039015">
    <property type="entry name" value="ENDOD1"/>
</dbReference>
<keyword evidence="6" id="KW-1185">Reference proteome</keyword>
<dbReference type="SMART" id="SM00477">
    <property type="entry name" value="NUC"/>
    <property type="match status" value="1"/>
</dbReference>
<feature type="signal peptide" evidence="2">
    <location>
        <begin position="1"/>
        <end position="21"/>
    </location>
</feature>
<name>A0A9Q1DFE5_CONCO</name>
<comment type="caution">
    <text evidence="5">The sequence shown here is derived from an EMBL/GenBank/DDBJ whole genome shotgun (WGS) entry which is preliminary data.</text>
</comment>
<accession>A0A9Q1DFE5</accession>
<dbReference type="SMART" id="SM00892">
    <property type="entry name" value="Endonuclease_NS"/>
    <property type="match status" value="1"/>
</dbReference>
<dbReference type="PANTHER" id="PTHR21472:SF18">
    <property type="entry name" value="ENDONUCLEASE DOMAIN-CONTAINING 1 PROTEIN"/>
    <property type="match status" value="1"/>
</dbReference>
<protein>
    <recommendedName>
        <fullName evidence="7">Endonuclease</fullName>
    </recommendedName>
</protein>
<dbReference type="InterPro" id="IPR044925">
    <property type="entry name" value="His-Me_finger_sf"/>
</dbReference>
<feature type="domain" description="DNA/RNA non-specific endonuclease/pyrophosphatase/phosphodiesterase" evidence="4">
    <location>
        <begin position="34"/>
        <end position="254"/>
    </location>
</feature>
<dbReference type="PANTHER" id="PTHR21472">
    <property type="entry name" value="ENDONUCLEASE DOMAIN-CONTAINING 1 PROTEIN ENDOD1"/>
    <property type="match status" value="1"/>
</dbReference>
<gene>
    <name evidence="5" type="ORF">COCON_G00113910</name>
</gene>
<sequence>MGLSWAGGALTVCLWPPSGLGGEGHAQICQRYKNRHHFATLYRRQDRTALYSAYLVTVGMSKRPPARWKYEPQLANSKASPEMQRFPKNGSVDQNVLDSQAVLQDYAQSGYTRGHLSPSLHHATREAQRATFTLTNVVPQQKGSNSGPWAVLEREVWARLGAHCTGLAYVVTGALPYRAPRHIAGRVAVPEYLWTAYCCPAFNASLPPQLRPFFPSYAAIGRNDPLSDESMVPVDPAARRAVRGYDVRRMPLGAVETHLAARLGGGAPSTCSHTGAPPPPAWGRDTA</sequence>
<dbReference type="GO" id="GO:0003676">
    <property type="term" value="F:nucleic acid binding"/>
    <property type="evidence" value="ECO:0007669"/>
    <property type="project" value="InterPro"/>
</dbReference>
<dbReference type="Proteomes" id="UP001152803">
    <property type="component" value="Unassembled WGS sequence"/>
</dbReference>
<organism evidence="5 6">
    <name type="scientific">Conger conger</name>
    <name type="common">Conger eel</name>
    <name type="synonym">Muraena conger</name>
    <dbReference type="NCBI Taxonomy" id="82655"/>
    <lineage>
        <taxon>Eukaryota</taxon>
        <taxon>Metazoa</taxon>
        <taxon>Chordata</taxon>
        <taxon>Craniata</taxon>
        <taxon>Vertebrata</taxon>
        <taxon>Euteleostomi</taxon>
        <taxon>Actinopterygii</taxon>
        <taxon>Neopterygii</taxon>
        <taxon>Teleostei</taxon>
        <taxon>Anguilliformes</taxon>
        <taxon>Congridae</taxon>
        <taxon>Conger</taxon>
    </lineage>
</organism>
<evidence type="ECO:0000313" key="6">
    <source>
        <dbReference type="Proteomes" id="UP001152803"/>
    </source>
</evidence>
<dbReference type="EMBL" id="JAFJMO010000008">
    <property type="protein sequence ID" value="KAJ8268784.1"/>
    <property type="molecule type" value="Genomic_DNA"/>
</dbReference>
<feature type="chain" id="PRO_5040217970" description="Endonuclease" evidence="2">
    <location>
        <begin position="22"/>
        <end position="287"/>
    </location>
</feature>
<evidence type="ECO:0008006" key="7">
    <source>
        <dbReference type="Google" id="ProtNLM"/>
    </source>
</evidence>
<feature type="region of interest" description="Disordered" evidence="1">
    <location>
        <begin position="266"/>
        <end position="287"/>
    </location>
</feature>
<evidence type="ECO:0000259" key="4">
    <source>
        <dbReference type="SMART" id="SM00892"/>
    </source>
</evidence>
<reference evidence="5" key="1">
    <citation type="journal article" date="2023" name="Science">
        <title>Genome structures resolve the early diversification of teleost fishes.</title>
        <authorList>
            <person name="Parey E."/>
            <person name="Louis A."/>
            <person name="Montfort J."/>
            <person name="Bouchez O."/>
            <person name="Roques C."/>
            <person name="Iampietro C."/>
            <person name="Lluch J."/>
            <person name="Castinel A."/>
            <person name="Donnadieu C."/>
            <person name="Desvignes T."/>
            <person name="Floi Bucao C."/>
            <person name="Jouanno E."/>
            <person name="Wen M."/>
            <person name="Mejri S."/>
            <person name="Dirks R."/>
            <person name="Jansen H."/>
            <person name="Henkel C."/>
            <person name="Chen W.J."/>
            <person name="Zahm M."/>
            <person name="Cabau C."/>
            <person name="Klopp C."/>
            <person name="Thompson A.W."/>
            <person name="Robinson-Rechavi M."/>
            <person name="Braasch I."/>
            <person name="Lecointre G."/>
            <person name="Bobe J."/>
            <person name="Postlethwait J.H."/>
            <person name="Berthelot C."/>
            <person name="Roest Crollius H."/>
            <person name="Guiguen Y."/>
        </authorList>
    </citation>
    <scope>NUCLEOTIDE SEQUENCE</scope>
    <source>
        <strain evidence="5">Concon-B</strain>
    </source>
</reference>
<dbReference type="OrthoDB" id="69221at2759"/>